<organism evidence="2 3">
    <name type="scientific">Musa acuminata subsp. malaccensis</name>
    <name type="common">Wild banana</name>
    <name type="synonym">Musa malaccensis</name>
    <dbReference type="NCBI Taxonomy" id="214687"/>
    <lineage>
        <taxon>Eukaryota</taxon>
        <taxon>Viridiplantae</taxon>
        <taxon>Streptophyta</taxon>
        <taxon>Embryophyta</taxon>
        <taxon>Tracheophyta</taxon>
        <taxon>Spermatophyta</taxon>
        <taxon>Magnoliopsida</taxon>
        <taxon>Liliopsida</taxon>
        <taxon>Zingiberales</taxon>
        <taxon>Musaceae</taxon>
        <taxon>Musa</taxon>
    </lineage>
</organism>
<dbReference type="EMBL" id="HG996468">
    <property type="protein sequence ID" value="CAG1851128.1"/>
    <property type="molecule type" value="Genomic_DNA"/>
</dbReference>
<evidence type="ECO:0000313" key="3">
    <source>
        <dbReference type="Proteomes" id="UP000012960"/>
    </source>
</evidence>
<reference evidence="1" key="1">
    <citation type="submission" date="2021-03" db="EMBL/GenBank/DDBJ databases">
        <authorList>
            <consortium name="Genoscope - CEA"/>
            <person name="William W."/>
        </authorList>
    </citation>
    <scope>NUCLEOTIDE SEQUENCE</scope>
    <source>
        <strain evidence="1">Doubled-haploid Pahang</strain>
    </source>
</reference>
<dbReference type="AlphaFoldDB" id="A0A804IFP0"/>
<gene>
    <name evidence="1" type="ORF">GSMUA_194380.1</name>
</gene>
<accession>A0A804IFP0</accession>
<evidence type="ECO:0000313" key="1">
    <source>
        <dbReference type="EMBL" id="CAG1851128.1"/>
    </source>
</evidence>
<proteinExistence type="predicted"/>
<dbReference type="Proteomes" id="UP000012960">
    <property type="component" value="Unplaced"/>
</dbReference>
<dbReference type="EnsemblPlants" id="Ma03_t24190.1">
    <property type="protein sequence ID" value="Ma03_p24190.1"/>
    <property type="gene ID" value="Ma03_g24190"/>
</dbReference>
<keyword evidence="3" id="KW-1185">Reference proteome</keyword>
<dbReference type="InParanoid" id="A0A804IFP0"/>
<name>A0A804IFP0_MUSAM</name>
<reference evidence="2" key="2">
    <citation type="submission" date="2021-05" db="UniProtKB">
        <authorList>
            <consortium name="EnsemblPlants"/>
        </authorList>
    </citation>
    <scope>IDENTIFICATION</scope>
    <source>
        <strain evidence="2">subsp. malaccensis</strain>
    </source>
</reference>
<sequence length="47" mass="5634">MPSKCLHQLDCHQNVWSVKAIFVVFFNACDDQSVRFRFKTSSYHEQR</sequence>
<protein>
    <submittedName>
        <fullName evidence="1">(wild Malaysian banana) hypothetical protein</fullName>
    </submittedName>
</protein>
<evidence type="ECO:0000313" key="2">
    <source>
        <dbReference type="EnsemblPlants" id="Ma03_p24190.1"/>
    </source>
</evidence>
<dbReference type="Gramene" id="Ma03_t24190.1">
    <property type="protein sequence ID" value="Ma03_p24190.1"/>
    <property type="gene ID" value="Ma03_g24190"/>
</dbReference>